<comment type="catalytic activity">
    <reaction evidence="8">
        <text>(sulfur carrier)-H + L-cysteine = (sulfur carrier)-SH + L-alanine</text>
        <dbReference type="Rhea" id="RHEA:43892"/>
        <dbReference type="Rhea" id="RHEA-COMP:14737"/>
        <dbReference type="Rhea" id="RHEA-COMP:14739"/>
        <dbReference type="ChEBI" id="CHEBI:29917"/>
        <dbReference type="ChEBI" id="CHEBI:35235"/>
        <dbReference type="ChEBI" id="CHEBI:57972"/>
        <dbReference type="ChEBI" id="CHEBI:64428"/>
        <dbReference type="EC" id="2.8.1.7"/>
    </reaction>
</comment>
<evidence type="ECO:0000256" key="6">
    <source>
        <dbReference type="ARBA" id="ARBA00023004"/>
    </source>
</evidence>
<dbReference type="Pfam" id="PF00266">
    <property type="entry name" value="Aminotran_5"/>
    <property type="match status" value="1"/>
</dbReference>
<evidence type="ECO:0000256" key="4">
    <source>
        <dbReference type="ARBA" id="ARBA00022723"/>
    </source>
</evidence>
<dbReference type="Gene3D" id="3.40.640.10">
    <property type="entry name" value="Type I PLP-dependent aspartate aminotransferase-like (Major domain)"/>
    <property type="match status" value="1"/>
</dbReference>
<comment type="caution">
    <text evidence="10">The sequence shown here is derived from an EMBL/GenBank/DDBJ whole genome shotgun (WGS) entry which is preliminary data.</text>
</comment>
<dbReference type="RefSeq" id="WP_124397937.1">
    <property type="nucleotide sequence ID" value="NZ_BHZE01000012.1"/>
</dbReference>
<dbReference type="Gene3D" id="3.90.1150.10">
    <property type="entry name" value="Aspartate Aminotransferase, domain 1"/>
    <property type="match status" value="1"/>
</dbReference>
<dbReference type="SUPFAM" id="SSF53383">
    <property type="entry name" value="PLP-dependent transferases"/>
    <property type="match status" value="1"/>
</dbReference>
<dbReference type="EMBL" id="BHZE01000012">
    <property type="protein sequence ID" value="GCD77871.1"/>
    <property type="molecule type" value="Genomic_DNA"/>
</dbReference>
<evidence type="ECO:0000256" key="5">
    <source>
        <dbReference type="ARBA" id="ARBA00022898"/>
    </source>
</evidence>
<keyword evidence="3" id="KW-0808">Transferase</keyword>
<comment type="cofactor">
    <cofactor evidence="1">
        <name>pyridoxal 5'-phosphate</name>
        <dbReference type="ChEBI" id="CHEBI:597326"/>
    </cofactor>
</comment>
<protein>
    <submittedName>
        <fullName evidence="10">Cysteine desulfurase</fullName>
    </submittedName>
</protein>
<proteinExistence type="inferred from homology"/>
<dbReference type="OrthoDB" id="9808002at2"/>
<keyword evidence="6" id="KW-0408">Iron</keyword>
<evidence type="ECO:0000256" key="3">
    <source>
        <dbReference type="ARBA" id="ARBA00022679"/>
    </source>
</evidence>
<evidence type="ECO:0000259" key="9">
    <source>
        <dbReference type="Pfam" id="PF00266"/>
    </source>
</evidence>
<dbReference type="GO" id="GO:0031071">
    <property type="term" value="F:cysteine desulfurase activity"/>
    <property type="evidence" value="ECO:0007669"/>
    <property type="project" value="UniProtKB-EC"/>
</dbReference>
<keyword evidence="11" id="KW-1185">Reference proteome</keyword>
<reference evidence="10 11" key="1">
    <citation type="submission" date="2018-11" db="EMBL/GenBank/DDBJ databases">
        <title>Schleiferia aggregans sp. nov., a moderately thermophilic heterotrophic bacterium isolated from microbial mats at a terrestrial hot spring.</title>
        <authorList>
            <person name="Iino T."/>
            <person name="Ohkuma M."/>
            <person name="Haruta S."/>
        </authorList>
    </citation>
    <scope>NUCLEOTIDE SEQUENCE [LARGE SCALE GENOMIC DNA]</scope>
    <source>
        <strain evidence="10 11">LA</strain>
    </source>
</reference>
<dbReference type="InterPro" id="IPR015421">
    <property type="entry name" value="PyrdxlP-dep_Trfase_major"/>
</dbReference>
<gene>
    <name evidence="10" type="ORF">JCM31826_13530</name>
</gene>
<keyword evidence="7" id="KW-0411">Iron-sulfur</keyword>
<dbReference type="InterPro" id="IPR015422">
    <property type="entry name" value="PyrdxlP-dep_Trfase_small"/>
</dbReference>
<evidence type="ECO:0000256" key="1">
    <source>
        <dbReference type="ARBA" id="ARBA00001933"/>
    </source>
</evidence>
<evidence type="ECO:0000256" key="8">
    <source>
        <dbReference type="ARBA" id="ARBA00050776"/>
    </source>
</evidence>
<dbReference type="AlphaFoldDB" id="A0A401XLK5"/>
<keyword evidence="5" id="KW-0663">Pyridoxal phosphate</keyword>
<comment type="similarity">
    <text evidence="2">Belongs to the class-V pyridoxal-phosphate-dependent aminotransferase family. NifS/IscS subfamily.</text>
</comment>
<feature type="domain" description="Aminotransferase class V" evidence="9">
    <location>
        <begin position="9"/>
        <end position="369"/>
    </location>
</feature>
<evidence type="ECO:0000256" key="7">
    <source>
        <dbReference type="ARBA" id="ARBA00023014"/>
    </source>
</evidence>
<dbReference type="GO" id="GO:0046872">
    <property type="term" value="F:metal ion binding"/>
    <property type="evidence" value="ECO:0007669"/>
    <property type="project" value="UniProtKB-KW"/>
</dbReference>
<evidence type="ECO:0000313" key="11">
    <source>
        <dbReference type="Proteomes" id="UP000286715"/>
    </source>
</evidence>
<dbReference type="Proteomes" id="UP000286715">
    <property type="component" value="Unassembled WGS sequence"/>
</dbReference>
<accession>A0A401XLK5</accession>
<dbReference type="Gene3D" id="1.10.260.50">
    <property type="match status" value="1"/>
</dbReference>
<evidence type="ECO:0000256" key="2">
    <source>
        <dbReference type="ARBA" id="ARBA00006490"/>
    </source>
</evidence>
<name>A0A401XLK5_9FLAO</name>
<dbReference type="InterPro" id="IPR000192">
    <property type="entry name" value="Aminotrans_V_dom"/>
</dbReference>
<dbReference type="GO" id="GO:0051536">
    <property type="term" value="F:iron-sulfur cluster binding"/>
    <property type="evidence" value="ECO:0007669"/>
    <property type="project" value="UniProtKB-KW"/>
</dbReference>
<dbReference type="InterPro" id="IPR015424">
    <property type="entry name" value="PyrdxlP-dep_Trfase"/>
</dbReference>
<keyword evidence="4" id="KW-0479">Metal-binding</keyword>
<dbReference type="PIRSF" id="PIRSF005572">
    <property type="entry name" value="NifS"/>
    <property type="match status" value="1"/>
</dbReference>
<organism evidence="10 11">
    <name type="scientific">Thermaurantimonas aggregans</name>
    <dbReference type="NCBI Taxonomy" id="2173829"/>
    <lineage>
        <taxon>Bacteria</taxon>
        <taxon>Pseudomonadati</taxon>
        <taxon>Bacteroidota</taxon>
        <taxon>Flavobacteriia</taxon>
        <taxon>Flavobacteriales</taxon>
        <taxon>Schleiferiaceae</taxon>
        <taxon>Thermaurantimonas</taxon>
    </lineage>
</organism>
<dbReference type="InterPro" id="IPR016454">
    <property type="entry name" value="Cysteine_dSase"/>
</dbReference>
<sequence length="379" mass="41274">MMENKADLIYLDYASTTPLCTPARQAIVQATEIWGNPSSLHGFGRKAKAQIELARRQMANLLNVLPSELYFTSGATESANWVFSMAFKAGVRTFITSPIEHKATLEAATQWVQLGATVHHLRLTPEGEYDLNHLDEVLTGVKGQALVALLWVHNELGNITPIEEVSNICRKHKALLYIDGVQAIGKYLVDFHQADFLSGSAHKFYGPKGTGFLFIHKSVQKKSPLIAGGSQERSLRGGTEAALLIPAMAAALEYTFSAAQEMLTRFAELTSHLIKMLEPLQPIFNGPKPLTEAHYPGILNISVPQETDTGRLLFALDLAGVAVSAGSACNSGSLKPSHVISHLYPELISLANLRISLGMGTTENEIARFVQILTTCLQN</sequence>
<evidence type="ECO:0000313" key="10">
    <source>
        <dbReference type="EMBL" id="GCD77871.1"/>
    </source>
</evidence>
<dbReference type="PANTHER" id="PTHR11601">
    <property type="entry name" value="CYSTEINE DESULFURYLASE FAMILY MEMBER"/>
    <property type="match status" value="1"/>
</dbReference>
<dbReference type="PANTHER" id="PTHR11601:SF34">
    <property type="entry name" value="CYSTEINE DESULFURASE"/>
    <property type="match status" value="1"/>
</dbReference>